<comment type="subcellular location">
    <subcellularLocation>
        <location evidence="1">Nucleus inner membrane</location>
        <topology evidence="1">Multi-pass membrane protein</topology>
        <orientation evidence="1">Nucleoplasmic side</orientation>
    </subcellularLocation>
</comment>
<evidence type="ECO:0000256" key="6">
    <source>
        <dbReference type="ARBA" id="ARBA00023136"/>
    </source>
</evidence>
<dbReference type="InterPro" id="IPR019358">
    <property type="entry name" value="NEMP_fam"/>
</dbReference>
<keyword evidence="7" id="KW-0539">Nucleus</keyword>
<dbReference type="Pfam" id="PF10225">
    <property type="entry name" value="NEMP"/>
    <property type="match status" value="1"/>
</dbReference>
<feature type="transmembrane region" description="Helical" evidence="8">
    <location>
        <begin position="73"/>
        <end position="93"/>
    </location>
</feature>
<dbReference type="PANTHER" id="PTHR13598:SF3">
    <property type="entry name" value="NUCLEAR ENVELOPE INTEGRAL MEMBRANE PROTEIN 2"/>
    <property type="match status" value="1"/>
</dbReference>
<comment type="caution">
    <text evidence="9">The sequence shown here is derived from an EMBL/GenBank/DDBJ whole genome shotgun (WGS) entry which is preliminary data.</text>
</comment>
<evidence type="ECO:0000313" key="9">
    <source>
        <dbReference type="EMBL" id="KAG9467251.1"/>
    </source>
</evidence>
<keyword evidence="10" id="KW-1185">Reference proteome</keyword>
<keyword evidence="3 8" id="KW-0812">Transmembrane</keyword>
<dbReference type="AlphaFoldDB" id="A0A8J6EDV9"/>
<accession>A0A8J6EDV9</accession>
<evidence type="ECO:0000256" key="5">
    <source>
        <dbReference type="ARBA" id="ARBA00022989"/>
    </source>
</evidence>
<name>A0A8J6EDV9_ELECQ</name>
<evidence type="ECO:0000256" key="7">
    <source>
        <dbReference type="ARBA" id="ARBA00023242"/>
    </source>
</evidence>
<keyword evidence="4" id="KW-0732">Signal</keyword>
<sequence>MRLVHVQTIGKVFVLTPLNCSQPEDVRTYVSCWLHRVWKPEDSTDVNQLDEGFCFHVNSSGAPTAYSVTVGTMWFNLQTTTILIGILLFCLADKLSRSSIFFYAAGAMLGMAASVLFLVIVLKRFISKPNTLWLLISLCCFLTAYVGQFLNQHMAWIWAEKKPYVIGYLVTLALISFSACYSHGPLRSEFSFSLFTWTLQTIACFLIYFGHPVNEIAFAVIAVLLSSKGLPRFFRAIRYIYRFAEFVLGSSHVSCEEVTAHEQQYGLGSLFMEDLIVQDREVEHNLQVTVGQNENDYTEDLEMDQHSA</sequence>
<organism evidence="9 10">
    <name type="scientific">Eleutherodactylus coqui</name>
    <name type="common">Puerto Rican coqui</name>
    <dbReference type="NCBI Taxonomy" id="57060"/>
    <lineage>
        <taxon>Eukaryota</taxon>
        <taxon>Metazoa</taxon>
        <taxon>Chordata</taxon>
        <taxon>Craniata</taxon>
        <taxon>Vertebrata</taxon>
        <taxon>Euteleostomi</taxon>
        <taxon>Amphibia</taxon>
        <taxon>Batrachia</taxon>
        <taxon>Anura</taxon>
        <taxon>Neobatrachia</taxon>
        <taxon>Hyloidea</taxon>
        <taxon>Eleutherodactylidae</taxon>
        <taxon>Eleutherodactylinae</taxon>
        <taxon>Eleutherodactylus</taxon>
        <taxon>Eleutherodactylus</taxon>
    </lineage>
</organism>
<feature type="transmembrane region" description="Helical" evidence="8">
    <location>
        <begin position="100"/>
        <end position="126"/>
    </location>
</feature>
<keyword evidence="6 8" id="KW-0472">Membrane</keyword>
<evidence type="ECO:0000256" key="1">
    <source>
        <dbReference type="ARBA" id="ARBA00004575"/>
    </source>
</evidence>
<feature type="transmembrane region" description="Helical" evidence="8">
    <location>
        <begin position="216"/>
        <end position="234"/>
    </location>
</feature>
<gene>
    <name evidence="9" type="ORF">GDO78_015341</name>
</gene>
<keyword evidence="5 8" id="KW-1133">Transmembrane helix</keyword>
<dbReference type="GO" id="GO:0005637">
    <property type="term" value="C:nuclear inner membrane"/>
    <property type="evidence" value="ECO:0007669"/>
    <property type="project" value="UniProtKB-SubCell"/>
</dbReference>
<dbReference type="EMBL" id="WNTK01001514">
    <property type="protein sequence ID" value="KAG9467251.1"/>
    <property type="molecule type" value="Genomic_DNA"/>
</dbReference>
<feature type="transmembrane region" description="Helical" evidence="8">
    <location>
        <begin position="132"/>
        <end position="151"/>
    </location>
</feature>
<evidence type="ECO:0000256" key="8">
    <source>
        <dbReference type="SAM" id="Phobius"/>
    </source>
</evidence>
<evidence type="ECO:0000313" key="10">
    <source>
        <dbReference type="Proteomes" id="UP000770717"/>
    </source>
</evidence>
<evidence type="ECO:0000256" key="3">
    <source>
        <dbReference type="ARBA" id="ARBA00022692"/>
    </source>
</evidence>
<feature type="transmembrane region" description="Helical" evidence="8">
    <location>
        <begin position="163"/>
        <end position="184"/>
    </location>
</feature>
<dbReference type="OrthoDB" id="509138at2759"/>
<reference evidence="9" key="1">
    <citation type="thesis" date="2020" institute="ProQuest LLC" country="789 East Eisenhower Parkway, Ann Arbor, MI, USA">
        <title>Comparative Genomics and Chromosome Evolution.</title>
        <authorList>
            <person name="Mudd A.B."/>
        </authorList>
    </citation>
    <scope>NUCLEOTIDE SEQUENCE</scope>
    <source>
        <strain evidence="9">HN-11 Male</strain>
        <tissue evidence="9">Kidney and liver</tissue>
    </source>
</reference>
<protein>
    <submittedName>
        <fullName evidence="9">Uncharacterized protein</fullName>
    </submittedName>
</protein>
<evidence type="ECO:0000256" key="2">
    <source>
        <dbReference type="ARBA" id="ARBA00005748"/>
    </source>
</evidence>
<proteinExistence type="inferred from homology"/>
<dbReference type="PANTHER" id="PTHR13598">
    <property type="entry name" value="AT07567P-RELATED"/>
    <property type="match status" value="1"/>
</dbReference>
<comment type="similarity">
    <text evidence="2">Belongs to the NEMP family.</text>
</comment>
<dbReference type="Proteomes" id="UP000770717">
    <property type="component" value="Unassembled WGS sequence"/>
</dbReference>
<evidence type="ECO:0000256" key="4">
    <source>
        <dbReference type="ARBA" id="ARBA00022729"/>
    </source>
</evidence>